<protein>
    <submittedName>
        <fullName evidence="3">Uncharacterized protein LOC125384826 isoform X2</fullName>
    </submittedName>
</protein>
<feature type="transmembrane region" description="Helical" evidence="1">
    <location>
        <begin position="105"/>
        <end position="129"/>
    </location>
</feature>
<proteinExistence type="predicted"/>
<keyword evidence="1" id="KW-0812">Transmembrane</keyword>
<name>A0A9C6W403_BOMTE</name>
<gene>
    <name evidence="3" type="primary">LOC125384826</name>
</gene>
<feature type="transmembrane region" description="Helical" evidence="1">
    <location>
        <begin position="47"/>
        <end position="70"/>
    </location>
</feature>
<keyword evidence="2" id="KW-1185">Reference proteome</keyword>
<organism evidence="2 3">
    <name type="scientific">Bombus terrestris</name>
    <name type="common">Buff-tailed bumblebee</name>
    <name type="synonym">Apis terrestris</name>
    <dbReference type="NCBI Taxonomy" id="30195"/>
    <lineage>
        <taxon>Eukaryota</taxon>
        <taxon>Metazoa</taxon>
        <taxon>Ecdysozoa</taxon>
        <taxon>Arthropoda</taxon>
        <taxon>Hexapoda</taxon>
        <taxon>Insecta</taxon>
        <taxon>Pterygota</taxon>
        <taxon>Neoptera</taxon>
        <taxon>Endopterygota</taxon>
        <taxon>Hymenoptera</taxon>
        <taxon>Apocrita</taxon>
        <taxon>Aculeata</taxon>
        <taxon>Apoidea</taxon>
        <taxon>Anthophila</taxon>
        <taxon>Apidae</taxon>
        <taxon>Bombus</taxon>
        <taxon>Bombus</taxon>
    </lineage>
</organism>
<reference evidence="3" key="1">
    <citation type="submission" date="2025-08" db="UniProtKB">
        <authorList>
            <consortium name="RefSeq"/>
        </authorList>
    </citation>
    <scope>IDENTIFICATION</scope>
</reference>
<evidence type="ECO:0000313" key="2">
    <source>
        <dbReference type="Proteomes" id="UP000835206"/>
    </source>
</evidence>
<dbReference type="GeneID" id="125384826"/>
<evidence type="ECO:0000313" key="3">
    <source>
        <dbReference type="RefSeq" id="XP_048260777.1"/>
    </source>
</evidence>
<accession>A0A9C6W403</accession>
<sequence>MMTVFKYFFHHRHMTAVYTLYTAIDFDWKFLKNDKPSIEIIRKYAELVHTISISLMIFMCSGSIVMVFMYQALPVLQIPEENYTRFWQRPFALKALGKAISYPTLYLISLNVLLNGIILTALEITFMALSEHICGLFKITSGIMYVCWTQNN</sequence>
<dbReference type="AlphaFoldDB" id="A0A9C6W403"/>
<evidence type="ECO:0000256" key="1">
    <source>
        <dbReference type="SAM" id="Phobius"/>
    </source>
</evidence>
<keyword evidence="1" id="KW-1133">Transmembrane helix</keyword>
<dbReference type="RefSeq" id="XP_048260777.1">
    <property type="nucleotide sequence ID" value="XM_048404820.1"/>
</dbReference>
<keyword evidence="1" id="KW-0472">Membrane</keyword>
<dbReference type="Proteomes" id="UP000835206">
    <property type="component" value="Chromosome 4"/>
</dbReference>